<feature type="region of interest" description="Disordered" evidence="1">
    <location>
        <begin position="21"/>
        <end position="86"/>
    </location>
</feature>
<name>A0AAE0IM35_9PEZI</name>
<feature type="compositionally biased region" description="Polar residues" evidence="1">
    <location>
        <begin position="351"/>
        <end position="371"/>
    </location>
</feature>
<dbReference type="AlphaFoldDB" id="A0AAE0IM35"/>
<feature type="compositionally biased region" description="Low complexity" evidence="1">
    <location>
        <begin position="71"/>
        <end position="80"/>
    </location>
</feature>
<proteinExistence type="predicted"/>
<reference evidence="3" key="2">
    <citation type="submission" date="2023-06" db="EMBL/GenBank/DDBJ databases">
        <authorList>
            <consortium name="Lawrence Berkeley National Laboratory"/>
            <person name="Haridas S."/>
            <person name="Hensen N."/>
            <person name="Bonometti L."/>
            <person name="Westerberg I."/>
            <person name="Brannstrom I.O."/>
            <person name="Guillou S."/>
            <person name="Cros-Aarteil S."/>
            <person name="Calhoun S."/>
            <person name="Kuo A."/>
            <person name="Mondo S."/>
            <person name="Pangilinan J."/>
            <person name="Riley R."/>
            <person name="Labutti K."/>
            <person name="Andreopoulos B."/>
            <person name="Lipzen A."/>
            <person name="Chen C."/>
            <person name="Yanf M."/>
            <person name="Daum C."/>
            <person name="Ng V."/>
            <person name="Clum A."/>
            <person name="Steindorff A."/>
            <person name="Ohm R."/>
            <person name="Martin F."/>
            <person name="Silar P."/>
            <person name="Natvig D."/>
            <person name="Lalanne C."/>
            <person name="Gautier V."/>
            <person name="Ament-Velasquez S.L."/>
            <person name="Kruys A."/>
            <person name="Hutchinson M.I."/>
            <person name="Powell A.J."/>
            <person name="Barry K."/>
            <person name="Miller A.N."/>
            <person name="Grigoriev I.V."/>
            <person name="Debuchy R."/>
            <person name="Gladieux P."/>
            <person name="Thoren M.H."/>
            <person name="Johannesson H."/>
        </authorList>
    </citation>
    <scope>NUCLEOTIDE SEQUENCE</scope>
    <source>
        <strain evidence="3">SMH4131-1</strain>
    </source>
</reference>
<evidence type="ECO:0000256" key="1">
    <source>
        <dbReference type="SAM" id="MobiDB-lite"/>
    </source>
</evidence>
<dbReference type="InterPro" id="IPR028020">
    <property type="entry name" value="ASX_DEUBAD_dom"/>
</dbReference>
<reference evidence="3" key="1">
    <citation type="journal article" date="2023" name="Mol. Phylogenet. Evol.">
        <title>Genome-scale phylogeny and comparative genomics of the fungal order Sordariales.</title>
        <authorList>
            <person name="Hensen N."/>
            <person name="Bonometti L."/>
            <person name="Westerberg I."/>
            <person name="Brannstrom I.O."/>
            <person name="Guillou S."/>
            <person name="Cros-Aarteil S."/>
            <person name="Calhoun S."/>
            <person name="Haridas S."/>
            <person name="Kuo A."/>
            <person name="Mondo S."/>
            <person name="Pangilinan J."/>
            <person name="Riley R."/>
            <person name="LaButti K."/>
            <person name="Andreopoulos B."/>
            <person name="Lipzen A."/>
            <person name="Chen C."/>
            <person name="Yan M."/>
            <person name="Daum C."/>
            <person name="Ng V."/>
            <person name="Clum A."/>
            <person name="Steindorff A."/>
            <person name="Ohm R.A."/>
            <person name="Martin F."/>
            <person name="Silar P."/>
            <person name="Natvig D.O."/>
            <person name="Lalanne C."/>
            <person name="Gautier V."/>
            <person name="Ament-Velasquez S.L."/>
            <person name="Kruys A."/>
            <person name="Hutchinson M.I."/>
            <person name="Powell A.J."/>
            <person name="Barry K."/>
            <person name="Miller A.N."/>
            <person name="Grigoriev I.V."/>
            <person name="Debuchy R."/>
            <person name="Gladieux P."/>
            <person name="Hiltunen Thoren M."/>
            <person name="Johannesson H."/>
        </authorList>
    </citation>
    <scope>NUCLEOTIDE SEQUENCE</scope>
    <source>
        <strain evidence="3">SMH4131-1</strain>
    </source>
</reference>
<evidence type="ECO:0000313" key="3">
    <source>
        <dbReference type="EMBL" id="KAK3327565.1"/>
    </source>
</evidence>
<feature type="compositionally biased region" description="Low complexity" evidence="1">
    <location>
        <begin position="304"/>
        <end position="321"/>
    </location>
</feature>
<dbReference type="EMBL" id="JAUEPO010000003">
    <property type="protein sequence ID" value="KAK3327565.1"/>
    <property type="molecule type" value="Genomic_DNA"/>
</dbReference>
<feature type="region of interest" description="Disordered" evidence="1">
    <location>
        <begin position="217"/>
        <end position="256"/>
    </location>
</feature>
<protein>
    <submittedName>
        <fullName evidence="3">Asx homology domain-containing protein</fullName>
    </submittedName>
</protein>
<feature type="compositionally biased region" description="Basic and acidic residues" evidence="1">
    <location>
        <begin position="451"/>
        <end position="461"/>
    </location>
</feature>
<evidence type="ECO:0000313" key="4">
    <source>
        <dbReference type="Proteomes" id="UP001286456"/>
    </source>
</evidence>
<evidence type="ECO:0000259" key="2">
    <source>
        <dbReference type="Pfam" id="PF13919"/>
    </source>
</evidence>
<feature type="compositionally biased region" description="Basic and acidic residues" evidence="1">
    <location>
        <begin position="407"/>
        <end position="433"/>
    </location>
</feature>
<accession>A0AAE0IM35</accession>
<organism evidence="3 4">
    <name type="scientific">Cercophora scortea</name>
    <dbReference type="NCBI Taxonomy" id="314031"/>
    <lineage>
        <taxon>Eukaryota</taxon>
        <taxon>Fungi</taxon>
        <taxon>Dikarya</taxon>
        <taxon>Ascomycota</taxon>
        <taxon>Pezizomycotina</taxon>
        <taxon>Sordariomycetes</taxon>
        <taxon>Sordariomycetidae</taxon>
        <taxon>Sordariales</taxon>
        <taxon>Lasiosphaeriaceae</taxon>
        <taxon>Cercophora</taxon>
    </lineage>
</organism>
<dbReference type="Proteomes" id="UP001286456">
    <property type="component" value="Unassembled WGS sequence"/>
</dbReference>
<feature type="domain" description="ASX DEUBAD" evidence="2">
    <location>
        <begin position="96"/>
        <end position="221"/>
    </location>
</feature>
<feature type="compositionally biased region" description="Low complexity" evidence="1">
    <location>
        <begin position="502"/>
        <end position="519"/>
    </location>
</feature>
<dbReference type="Pfam" id="PF13919">
    <property type="entry name" value="ASXH"/>
    <property type="match status" value="1"/>
</dbReference>
<comment type="caution">
    <text evidence="3">The sequence shown here is derived from an EMBL/GenBank/DDBJ whole genome shotgun (WGS) entry which is preliminary data.</text>
</comment>
<keyword evidence="4" id="KW-1185">Reference proteome</keyword>
<feature type="compositionally biased region" description="Low complexity" evidence="1">
    <location>
        <begin position="373"/>
        <end position="406"/>
    </location>
</feature>
<feature type="region of interest" description="Disordered" evidence="1">
    <location>
        <begin position="269"/>
        <end position="526"/>
    </location>
</feature>
<feature type="compositionally biased region" description="Polar residues" evidence="1">
    <location>
        <begin position="288"/>
        <end position="303"/>
    </location>
</feature>
<feature type="compositionally biased region" description="Polar residues" evidence="1">
    <location>
        <begin position="242"/>
        <end position="256"/>
    </location>
</feature>
<gene>
    <name evidence="3" type="ORF">B0T19DRAFT_166558</name>
</gene>
<feature type="compositionally biased region" description="Polar residues" evidence="1">
    <location>
        <begin position="24"/>
        <end position="35"/>
    </location>
</feature>
<feature type="compositionally biased region" description="Basic and acidic residues" evidence="1">
    <location>
        <begin position="229"/>
        <end position="241"/>
    </location>
</feature>
<sequence length="548" mass="59264">MSIEERTTELAIQELKKFQKEHQTQALASVGVQESDTGDHARPPAKRKASPPDDNSDSKDIPIAKSRLRQTKSSPTSGAPTPAPARIKLVSSRITARERKKWEAPYVFTDTRSPLAYANLREMLLLPEAWDLLTPEEKADILSKFPDDRHILNAGTPESCPNRESLRNDDNFRHDCARYCENIAQGRHDEEWLEQAWVAHQRHVRGDFDEHLQKRFEEDWGVKPPSEQLNEHPSKRPRSDENSPTLDTGTKRSWSTDSFMDSYLKDMIHDGSSSKKSPSSTSAPGGVRTSSENLVSETSGSNGPSAVDSSPRASAPDASSPTGSSFAELIPDIMSSSSDLPGYSPRPDSTKPASGSTEPASGSTEPASGSTEPAPDSVDAPTDSPDSAPASAEPAPASADSAPASTDNHDDGNDDRNDDRSISLKGGELDSHPTQDSLTSPEAADGMRLPGTKDENGHELDENYSLHAHFLDSSTPLGPETILPTEGMMRDSENQDSCDSISSAMPKLKLKPSSSPSHLGPVNTTLNHARPNGSVFINSEENDIVAYV</sequence>